<dbReference type="PRINTS" id="PR00111">
    <property type="entry name" value="ABHYDROLASE"/>
</dbReference>
<dbReference type="InterPro" id="IPR000073">
    <property type="entry name" value="AB_hydrolase_1"/>
</dbReference>
<dbReference type="SUPFAM" id="SSF53474">
    <property type="entry name" value="alpha/beta-Hydrolases"/>
    <property type="match status" value="1"/>
</dbReference>
<comment type="caution">
    <text evidence="2">The sequence shown here is derived from an EMBL/GenBank/DDBJ whole genome shotgun (WGS) entry which is preliminary data.</text>
</comment>
<accession>A0A7Y4NI72</accession>
<proteinExistence type="predicted"/>
<dbReference type="Gene3D" id="3.40.50.1820">
    <property type="entry name" value="alpha/beta hydrolase"/>
    <property type="match status" value="1"/>
</dbReference>
<dbReference type="PANTHER" id="PTHR43798:SF33">
    <property type="entry name" value="HYDROLASE, PUTATIVE (AFU_ORTHOLOGUE AFUA_2G14860)-RELATED"/>
    <property type="match status" value="1"/>
</dbReference>
<dbReference type="GO" id="GO:0016787">
    <property type="term" value="F:hydrolase activity"/>
    <property type="evidence" value="ECO:0007669"/>
    <property type="project" value="UniProtKB-KW"/>
</dbReference>
<evidence type="ECO:0000259" key="1">
    <source>
        <dbReference type="Pfam" id="PF00561"/>
    </source>
</evidence>
<reference evidence="2 3" key="1">
    <citation type="submission" date="2020-05" db="EMBL/GenBank/DDBJ databases">
        <authorList>
            <person name="Whitworth D."/>
        </authorList>
    </citation>
    <scope>NUCLEOTIDE SEQUENCE [LARGE SCALE GENOMIC DNA]</scope>
    <source>
        <strain evidence="2 3">CA046A</strain>
    </source>
</reference>
<dbReference type="AlphaFoldDB" id="A0A7Y4NI72"/>
<dbReference type="GO" id="GO:0016020">
    <property type="term" value="C:membrane"/>
    <property type="evidence" value="ECO:0007669"/>
    <property type="project" value="TreeGrafter"/>
</dbReference>
<dbReference type="Proteomes" id="UP000528460">
    <property type="component" value="Unassembled WGS sequence"/>
</dbReference>
<protein>
    <submittedName>
        <fullName evidence="2">Alpha/beta hydrolase</fullName>
    </submittedName>
</protein>
<dbReference type="InterPro" id="IPR029058">
    <property type="entry name" value="AB_hydrolase_fold"/>
</dbReference>
<name>A0A7Y4NI72_9BACT</name>
<evidence type="ECO:0000313" key="2">
    <source>
        <dbReference type="EMBL" id="NOK13840.1"/>
    </source>
</evidence>
<gene>
    <name evidence="2" type="ORF">HNS30_32825</name>
</gene>
<keyword evidence="2" id="KW-0378">Hydrolase</keyword>
<evidence type="ECO:0000313" key="3">
    <source>
        <dbReference type="Proteomes" id="UP000528460"/>
    </source>
</evidence>
<dbReference type="PANTHER" id="PTHR43798">
    <property type="entry name" value="MONOACYLGLYCEROL LIPASE"/>
    <property type="match status" value="1"/>
</dbReference>
<dbReference type="InterPro" id="IPR050266">
    <property type="entry name" value="AB_hydrolase_sf"/>
</dbReference>
<organism evidence="2 3">
    <name type="scientific">Corallococcus exercitus</name>
    <dbReference type="NCBI Taxonomy" id="2316736"/>
    <lineage>
        <taxon>Bacteria</taxon>
        <taxon>Pseudomonadati</taxon>
        <taxon>Myxococcota</taxon>
        <taxon>Myxococcia</taxon>
        <taxon>Myxococcales</taxon>
        <taxon>Cystobacterineae</taxon>
        <taxon>Myxococcaceae</taxon>
        <taxon>Corallococcus</taxon>
    </lineage>
</organism>
<sequence length="306" mass="32557">MTARGGSVPAAAFESLTVDAEGLPLHVRQRGPQGTPAVLFLHGWLDHSHSFDPLCEHLPEAWRTVLLDFRGMGQSGHAGPGAAYHLSDHLLDVEATLDGLALPPVHLVGHSLGGIVALAYAAARPERVLSLTLIESLGPSGGPAAGALQRLRGFLDDSRRPPNRKRYPTVEAAAERLRQANPTLSPDAALLFARHGTRRTPEGDFAFTFDPRHRRRFGQGYDEAQWLALEAAVTCPVQLLRGTDGLSPAPELLEARLAALRTLAAPPRFFEGGHHVHLEQPAAVADAIAAFVTRASAGPASEASSS</sequence>
<dbReference type="EMBL" id="JABFJW010000377">
    <property type="protein sequence ID" value="NOK13840.1"/>
    <property type="molecule type" value="Genomic_DNA"/>
</dbReference>
<feature type="domain" description="AB hydrolase-1" evidence="1">
    <location>
        <begin position="36"/>
        <end position="280"/>
    </location>
</feature>
<dbReference type="Pfam" id="PF00561">
    <property type="entry name" value="Abhydrolase_1"/>
    <property type="match status" value="1"/>
</dbReference>